<dbReference type="OrthoDB" id="7054915at2"/>
<proteinExistence type="predicted"/>
<dbReference type="RefSeq" id="WP_025166289.1">
    <property type="nucleotide sequence ID" value="NZ_AWSQ01000004.1"/>
</dbReference>
<comment type="caution">
    <text evidence="1">The sequence shown here is derived from an EMBL/GenBank/DDBJ whole genome shotgun (WGS) entry which is preliminary data.</text>
</comment>
<organism evidence="1 2">
    <name type="scientific">Pseudomonas taeanensis MS-3</name>
    <dbReference type="NCBI Taxonomy" id="1395571"/>
    <lineage>
        <taxon>Bacteria</taxon>
        <taxon>Pseudomonadati</taxon>
        <taxon>Pseudomonadota</taxon>
        <taxon>Gammaproteobacteria</taxon>
        <taxon>Pseudomonadales</taxon>
        <taxon>Pseudomonadaceae</taxon>
        <taxon>Pseudomonas</taxon>
    </lineage>
</organism>
<dbReference type="EMBL" id="AWSQ01000004">
    <property type="protein sequence ID" value="KFX69059.1"/>
    <property type="molecule type" value="Genomic_DNA"/>
</dbReference>
<gene>
    <name evidence="1" type="ORF">TMS3_0116400</name>
</gene>
<protein>
    <submittedName>
        <fullName evidence="1">Uncharacterized protein</fullName>
    </submittedName>
</protein>
<sequence length="107" mass="12298">MDFMNIPESRWILLPPVTYRYMNQIFIDEFFSTGKLMLSSFTRFSQHQDEQRSDNLEGENLVIGTAGDISITAQTGHGNKSIVLCTSVLESEDLMRQFDCDGYFRNS</sequence>
<dbReference type="Proteomes" id="UP000030063">
    <property type="component" value="Unassembled WGS sequence"/>
</dbReference>
<name>A0A0A1YK76_9PSED</name>
<keyword evidence="2" id="KW-1185">Reference proteome</keyword>
<accession>A0A0A1YK76</accession>
<dbReference type="AlphaFoldDB" id="A0A0A1YK76"/>
<evidence type="ECO:0000313" key="2">
    <source>
        <dbReference type="Proteomes" id="UP000030063"/>
    </source>
</evidence>
<reference evidence="1 2" key="1">
    <citation type="journal article" date="2014" name="Genome Announc.">
        <title>Draft Genome Sequence of Petroleum Oil-Degrading Marine Bacterium Pseudomonas taeanensis Strain MS-3, Isolated from a Crude Oil-Contaminated Seashore.</title>
        <authorList>
            <person name="Lee S.Y."/>
            <person name="Kim S.H."/>
            <person name="Lee D.G."/>
            <person name="Shin S."/>
            <person name="Yun S.H."/>
            <person name="Choi C.W."/>
            <person name="Chung Y.H."/>
            <person name="Choi J.S."/>
            <person name="Kahng H.Y."/>
            <person name="Kim S.I."/>
        </authorList>
    </citation>
    <scope>NUCLEOTIDE SEQUENCE [LARGE SCALE GENOMIC DNA]</scope>
    <source>
        <strain evidence="1 2">MS-3</strain>
    </source>
</reference>
<evidence type="ECO:0000313" key="1">
    <source>
        <dbReference type="EMBL" id="KFX69059.1"/>
    </source>
</evidence>